<dbReference type="OrthoDB" id="9761274at2"/>
<evidence type="ECO:0000313" key="3">
    <source>
        <dbReference type="Proteomes" id="UP000078070"/>
    </source>
</evidence>
<dbReference type="NCBIfam" id="TIGR00702">
    <property type="entry name" value="YcaO-type kinase domain"/>
    <property type="match status" value="1"/>
</dbReference>
<dbReference type="AlphaFoldDB" id="A0A1A9EYF9"/>
<accession>A0A1A9EYF9</accession>
<gene>
    <name evidence="2" type="ORF">A8C75_08565</name>
</gene>
<dbReference type="Gene3D" id="3.30.1330.230">
    <property type="match status" value="1"/>
</dbReference>
<dbReference type="PANTHER" id="PTHR37809:SF1">
    <property type="entry name" value="RIBOSOMAL PROTEIN S12 METHYLTHIOTRANSFERASE ACCESSORY FACTOR YCAO"/>
    <property type="match status" value="1"/>
</dbReference>
<dbReference type="PROSITE" id="PS51664">
    <property type="entry name" value="YCAO"/>
    <property type="match status" value="1"/>
</dbReference>
<dbReference type="EMBL" id="CP015839">
    <property type="protein sequence ID" value="ANG62533.1"/>
    <property type="molecule type" value="Genomic_DNA"/>
</dbReference>
<keyword evidence="2" id="KW-0808">Transferase</keyword>
<organism evidence="2 3">
    <name type="scientific">Marinobacterium aestuarii</name>
    <dbReference type="NCBI Taxonomy" id="1821621"/>
    <lineage>
        <taxon>Bacteria</taxon>
        <taxon>Pseudomonadati</taxon>
        <taxon>Pseudomonadota</taxon>
        <taxon>Gammaproteobacteria</taxon>
        <taxon>Oceanospirillales</taxon>
        <taxon>Oceanospirillaceae</taxon>
        <taxon>Marinobacterium</taxon>
    </lineage>
</organism>
<dbReference type="KEGG" id="mars:A8C75_08565"/>
<reference evidence="3" key="1">
    <citation type="submission" date="2016-05" db="EMBL/GenBank/DDBJ databases">
        <authorList>
            <person name="Baek K."/>
            <person name="Yang S.-J."/>
        </authorList>
    </citation>
    <scope>NUCLEOTIDE SEQUENCE [LARGE SCALE GENOMIC DNA]</scope>
    <source>
        <strain evidence="3">ST58-10</strain>
    </source>
</reference>
<keyword evidence="3" id="KW-1185">Reference proteome</keyword>
<dbReference type="GO" id="GO:0005840">
    <property type="term" value="C:ribosome"/>
    <property type="evidence" value="ECO:0007669"/>
    <property type="project" value="UniProtKB-KW"/>
</dbReference>
<sequence length="581" mass="65464">MSAAAGNDAPLDERIDQMRQGLQALGFDLEEVCWFNPVPNVWSVQLRDRVCSLLSSSGRGGSRDAALSSALLEFYERLSCNRFFADYYFGRELAEAEFVHYPNERWFALTGKGLPEGLLDEATRDHFDLHGQLRARMLLDTNSGNEQRGVCAIPFTRQRTGQQVWLPVNILNNLYTSNGMAAGHSRWEARTQALLEIFERHIKNTILTAGISLPQIPQAILARYPAFCESLDALRAAGFVVVVQDASLGGKFPLVNITLINSADGGCCAAFGAHPKFERALERTLTGVLQGRDLDDLNGFAPPCFDLSMVAEQDNLEAHFIDSSGVVAWDLLSRKPDYSFTQWNIEGDSQAEFEHLCYLIHRVDMDIYIADHEHLGLCCCQIVVPGMADLYPVDYLVHHNNNRAVAMRGSILQLAELSVEQAAELEQQLDSLELDDYLRVSELLCLYADPDTYWGQLSVGELRCLLALRTGDLSLAQGWSDWVMHSGLLSDERLRLFRCINQLLQFRLDPERHAEHFDYLLQQIYGQPLLDRVRQMLAGEEIFVDAPAIGENLEGLVTHRILLDTYQRLQQIKASHYQDQP</sequence>
<dbReference type="InterPro" id="IPR003776">
    <property type="entry name" value="YcaO-like_dom"/>
</dbReference>
<reference evidence="2 3" key="2">
    <citation type="journal article" date="2018" name="Int. J. Syst. Evol. Microbiol.">
        <title>Marinobacterium aestuarii sp. nov., a benzene-degrading marine bacterium isolated from estuary sediment.</title>
        <authorList>
            <person name="Bae S.S."/>
            <person name="Jung J."/>
            <person name="Chung D."/>
            <person name="Baek K."/>
        </authorList>
    </citation>
    <scope>NUCLEOTIDE SEQUENCE [LARGE SCALE GENOMIC DNA]</scope>
    <source>
        <strain evidence="2 3">ST58-10</strain>
    </source>
</reference>
<protein>
    <submittedName>
        <fullName evidence="2">Ribosomal protein S12 methylthiotransferase</fullName>
    </submittedName>
</protein>
<keyword evidence="2" id="KW-0687">Ribonucleoprotein</keyword>
<proteinExistence type="predicted"/>
<dbReference type="Pfam" id="PF18381">
    <property type="entry name" value="YcaO_C"/>
    <property type="match status" value="1"/>
</dbReference>
<feature type="domain" description="YcaO" evidence="1">
    <location>
        <begin position="58"/>
        <end position="433"/>
    </location>
</feature>
<dbReference type="NCBIfam" id="NF040716">
    <property type="entry name" value="YcaO_for_S12"/>
    <property type="match status" value="1"/>
</dbReference>
<name>A0A1A9EYF9_9GAMM</name>
<evidence type="ECO:0000259" key="1">
    <source>
        <dbReference type="PROSITE" id="PS51664"/>
    </source>
</evidence>
<dbReference type="STRING" id="1821621.A8C75_08565"/>
<dbReference type="RefSeq" id="WP_067380758.1">
    <property type="nucleotide sequence ID" value="NZ_CP015839.1"/>
</dbReference>
<evidence type="ECO:0000313" key="2">
    <source>
        <dbReference type="EMBL" id="ANG62533.1"/>
    </source>
</evidence>
<dbReference type="Pfam" id="PF02624">
    <property type="entry name" value="YcaO"/>
    <property type="match status" value="1"/>
</dbReference>
<dbReference type="InterPro" id="IPR041080">
    <property type="entry name" value="YcaO_C"/>
</dbReference>
<dbReference type="Proteomes" id="UP000078070">
    <property type="component" value="Chromosome"/>
</dbReference>
<dbReference type="PANTHER" id="PTHR37809">
    <property type="entry name" value="RIBOSOMAL PROTEIN S12 METHYLTHIOTRANSFERASE ACCESSORY FACTOR YCAO"/>
    <property type="match status" value="1"/>
</dbReference>
<keyword evidence="2" id="KW-0689">Ribosomal protein</keyword>
<dbReference type="GO" id="GO:0016740">
    <property type="term" value="F:transferase activity"/>
    <property type="evidence" value="ECO:0007669"/>
    <property type="project" value="UniProtKB-KW"/>
</dbReference>